<dbReference type="PROSITE" id="PS51388">
    <property type="entry name" value="GED"/>
    <property type="match status" value="1"/>
</dbReference>
<accession>A0A0D2FQK2</accession>
<dbReference type="GO" id="GO:0005525">
    <property type="term" value="F:GTP binding"/>
    <property type="evidence" value="ECO:0007669"/>
    <property type="project" value="InterPro"/>
</dbReference>
<dbReference type="InterPro" id="IPR022812">
    <property type="entry name" value="Dynamin"/>
</dbReference>
<dbReference type="GO" id="GO:0008017">
    <property type="term" value="F:microtubule binding"/>
    <property type="evidence" value="ECO:0007669"/>
    <property type="project" value="TreeGrafter"/>
</dbReference>
<dbReference type="SMART" id="SM00053">
    <property type="entry name" value="DYNc"/>
    <property type="match status" value="1"/>
</dbReference>
<organism evidence="6 7">
    <name type="scientific">Rhinocladiella mackenziei CBS 650.93</name>
    <dbReference type="NCBI Taxonomy" id="1442369"/>
    <lineage>
        <taxon>Eukaryota</taxon>
        <taxon>Fungi</taxon>
        <taxon>Dikarya</taxon>
        <taxon>Ascomycota</taxon>
        <taxon>Pezizomycotina</taxon>
        <taxon>Eurotiomycetes</taxon>
        <taxon>Chaetothyriomycetidae</taxon>
        <taxon>Chaetothyriales</taxon>
        <taxon>Herpotrichiellaceae</taxon>
        <taxon>Rhinocladiella</taxon>
    </lineage>
</organism>
<feature type="compositionally biased region" description="Basic residues" evidence="3">
    <location>
        <begin position="805"/>
        <end position="815"/>
    </location>
</feature>
<feature type="compositionally biased region" description="Low complexity" evidence="3">
    <location>
        <begin position="781"/>
        <end position="791"/>
    </location>
</feature>
<dbReference type="GO" id="GO:0016559">
    <property type="term" value="P:peroxisome fission"/>
    <property type="evidence" value="ECO:0007669"/>
    <property type="project" value="TreeGrafter"/>
</dbReference>
<dbReference type="PANTHER" id="PTHR11566">
    <property type="entry name" value="DYNAMIN"/>
    <property type="match status" value="1"/>
</dbReference>
<dbReference type="InterPro" id="IPR030381">
    <property type="entry name" value="G_DYNAMIN_dom"/>
</dbReference>
<dbReference type="AlphaFoldDB" id="A0A0D2FQK2"/>
<dbReference type="InterPro" id="IPR000375">
    <property type="entry name" value="Dynamin_stalk"/>
</dbReference>
<dbReference type="GeneID" id="25293401"/>
<dbReference type="PRINTS" id="PR00195">
    <property type="entry name" value="DYNAMIN"/>
</dbReference>
<feature type="domain" description="Dynamin-type G" evidence="5">
    <location>
        <begin position="54"/>
        <end position="339"/>
    </location>
</feature>
<feature type="compositionally biased region" description="Basic and acidic residues" evidence="3">
    <location>
        <begin position="735"/>
        <end position="747"/>
    </location>
</feature>
<dbReference type="GO" id="GO:0048312">
    <property type="term" value="P:intracellular distribution of mitochondria"/>
    <property type="evidence" value="ECO:0007669"/>
    <property type="project" value="TreeGrafter"/>
</dbReference>
<proteinExistence type="predicted"/>
<feature type="domain" description="GED" evidence="4">
    <location>
        <begin position="632"/>
        <end position="723"/>
    </location>
</feature>
<name>A0A0D2FQK2_9EURO</name>
<keyword evidence="2" id="KW-0342">GTP-binding</keyword>
<keyword evidence="7" id="KW-1185">Reference proteome</keyword>
<dbReference type="InterPro" id="IPR045063">
    <property type="entry name" value="Dynamin_N"/>
</dbReference>
<evidence type="ECO:0000313" key="6">
    <source>
        <dbReference type="EMBL" id="KIX04462.1"/>
    </source>
</evidence>
<evidence type="ECO:0000256" key="3">
    <source>
        <dbReference type="SAM" id="MobiDB-lite"/>
    </source>
</evidence>
<dbReference type="InterPro" id="IPR001401">
    <property type="entry name" value="Dynamin_GTPase"/>
</dbReference>
<dbReference type="OrthoDB" id="415706at2759"/>
<feature type="region of interest" description="Disordered" evidence="3">
    <location>
        <begin position="723"/>
        <end position="815"/>
    </location>
</feature>
<dbReference type="Proteomes" id="UP000053617">
    <property type="component" value="Unassembled WGS sequence"/>
</dbReference>
<dbReference type="Pfam" id="PF00350">
    <property type="entry name" value="Dynamin_N"/>
    <property type="match status" value="1"/>
</dbReference>
<dbReference type="FunFam" id="3.40.50.300:FF:001425">
    <property type="entry name" value="Dynamin GTPase, putative"/>
    <property type="match status" value="1"/>
</dbReference>
<dbReference type="VEuPathDB" id="FungiDB:Z518_05330"/>
<dbReference type="GO" id="GO:0003924">
    <property type="term" value="F:GTPase activity"/>
    <property type="evidence" value="ECO:0007669"/>
    <property type="project" value="InterPro"/>
</dbReference>
<protein>
    <recommendedName>
        <fullName evidence="8">GED domain-containing protein</fullName>
    </recommendedName>
</protein>
<dbReference type="InterPro" id="IPR020850">
    <property type="entry name" value="GED_dom"/>
</dbReference>
<dbReference type="SUPFAM" id="SSF52540">
    <property type="entry name" value="P-loop containing nucleoside triphosphate hydrolases"/>
    <property type="match status" value="1"/>
</dbReference>
<dbReference type="STRING" id="1442369.A0A0D2FQK2"/>
<gene>
    <name evidence="6" type="ORF">Z518_05330</name>
</gene>
<sequence>MALLTSSFATLAVDDSGNPENIESSQPQVHLQIPEHDEVLDIIDTLRSQGITRYIDLPQLIVCGDQSSGKSSVLEAISGGFRFPTKDALCTRFAIELILRRDPTTKVNVTIEPHEDRPPKDQDILASFEPPTTNLDQFPAIIEAAAAAMGVDGTRKAFSKDILRVELWGPHQPHLTLIDLPGLFHAGNEYQSRAEAASIHALVRSYMKSERSIILAVVSAKNDYSNQIVTEYAREFDPQGHRTLGIITKPDTLHTGSESQKWYQSLAENGRISLKLGWHFLRNRDFDTRDSTTAERDEAEEQFFRRPDWNSLPKSRVGIKALRPRLSRILLSHISKELPKLLQDVRSGVENCQRKLNRLGRPRRTVEEQRTYLVHASQTFMKLMQYSVDGSYLDPFFGSSDDIGNGYQKRLRAVVQNIMKDFARAMRLRGHAIQLVDYTPDSNSTGHGGPTFVARENFLKYVEGRMNNNRGRELPGTFNPDIIGELFFDQAKPWEEIIHYTREQLMKAAERTIDLLLEHLADPATAAALQRHLIGPHMEEISKSLHLKAEEVLRPYVKGHPLTFNEYFIENIQKKRRMETRKLMAKKISSFFGKDPEVELDSSRIFEGKFNVRALLDALVLEIEVDADRFACVEATNAMEAYYEVALKAVIDAFGMYAMEVCLLDKLPHVFDPREVHGLEEKMIRKVAAESPESIIEREDAERKLSILEQSLKTLQRMKIPQVQDGQVPQQGSLGRREAVRDTRDYPSEAALKEVYSSTEDTESTDMGSEQFVDSPDRVRSTTSRSSATSAELVENSPGRDRHYFKAHLKKSKAS</sequence>
<keyword evidence="1" id="KW-0547">Nucleotide-binding</keyword>
<dbReference type="RefSeq" id="XP_013271598.1">
    <property type="nucleotide sequence ID" value="XM_013416144.1"/>
</dbReference>
<evidence type="ECO:0000256" key="2">
    <source>
        <dbReference type="ARBA" id="ARBA00023134"/>
    </source>
</evidence>
<dbReference type="GO" id="GO:0000266">
    <property type="term" value="P:mitochondrial fission"/>
    <property type="evidence" value="ECO:0007669"/>
    <property type="project" value="TreeGrafter"/>
</dbReference>
<dbReference type="PROSITE" id="PS51718">
    <property type="entry name" value="G_DYNAMIN_2"/>
    <property type="match status" value="1"/>
</dbReference>
<dbReference type="EMBL" id="KN847478">
    <property type="protein sequence ID" value="KIX04462.1"/>
    <property type="molecule type" value="Genomic_DNA"/>
</dbReference>
<dbReference type="InterPro" id="IPR027417">
    <property type="entry name" value="P-loop_NTPase"/>
</dbReference>
<dbReference type="PANTHER" id="PTHR11566:SF21">
    <property type="entry name" value="DYNAMIN RELATED PROTEIN 1, ISOFORM A"/>
    <property type="match status" value="1"/>
</dbReference>
<evidence type="ECO:0000256" key="1">
    <source>
        <dbReference type="ARBA" id="ARBA00022741"/>
    </source>
</evidence>
<feature type="compositionally biased region" description="Low complexity" evidence="3">
    <location>
        <begin position="723"/>
        <end position="732"/>
    </location>
</feature>
<dbReference type="HOGENOM" id="CLU_008964_7_3_1"/>
<dbReference type="CDD" id="cd08771">
    <property type="entry name" value="DLP_1"/>
    <property type="match status" value="1"/>
</dbReference>
<reference evidence="6 7" key="1">
    <citation type="submission" date="2015-01" db="EMBL/GenBank/DDBJ databases">
        <title>The Genome Sequence of Rhinocladiella mackenzie CBS 650.93.</title>
        <authorList>
            <consortium name="The Broad Institute Genomics Platform"/>
            <person name="Cuomo C."/>
            <person name="de Hoog S."/>
            <person name="Gorbushina A."/>
            <person name="Stielow B."/>
            <person name="Teixiera M."/>
            <person name="Abouelleil A."/>
            <person name="Chapman S.B."/>
            <person name="Priest M."/>
            <person name="Young S.K."/>
            <person name="Wortman J."/>
            <person name="Nusbaum C."/>
            <person name="Birren B."/>
        </authorList>
    </citation>
    <scope>NUCLEOTIDE SEQUENCE [LARGE SCALE GENOMIC DNA]</scope>
    <source>
        <strain evidence="6 7">CBS 650.93</strain>
    </source>
</reference>
<evidence type="ECO:0000259" key="5">
    <source>
        <dbReference type="PROSITE" id="PS51718"/>
    </source>
</evidence>
<dbReference type="GO" id="GO:0006897">
    <property type="term" value="P:endocytosis"/>
    <property type="evidence" value="ECO:0007669"/>
    <property type="project" value="TreeGrafter"/>
</dbReference>
<dbReference type="Gene3D" id="3.40.50.300">
    <property type="entry name" value="P-loop containing nucleotide triphosphate hydrolases"/>
    <property type="match status" value="1"/>
</dbReference>
<evidence type="ECO:0000259" key="4">
    <source>
        <dbReference type="PROSITE" id="PS51388"/>
    </source>
</evidence>
<dbReference type="Pfam" id="PF01031">
    <property type="entry name" value="Dynamin_M"/>
    <property type="match status" value="1"/>
</dbReference>
<dbReference type="GO" id="GO:0005874">
    <property type="term" value="C:microtubule"/>
    <property type="evidence" value="ECO:0007669"/>
    <property type="project" value="TreeGrafter"/>
</dbReference>
<evidence type="ECO:0008006" key="8">
    <source>
        <dbReference type="Google" id="ProtNLM"/>
    </source>
</evidence>
<dbReference type="GO" id="GO:0005739">
    <property type="term" value="C:mitochondrion"/>
    <property type="evidence" value="ECO:0007669"/>
    <property type="project" value="TreeGrafter"/>
</dbReference>
<evidence type="ECO:0000313" key="7">
    <source>
        <dbReference type="Proteomes" id="UP000053617"/>
    </source>
</evidence>
<dbReference type="GO" id="GO:0016020">
    <property type="term" value="C:membrane"/>
    <property type="evidence" value="ECO:0007669"/>
    <property type="project" value="TreeGrafter"/>
</dbReference>